<dbReference type="Proteomes" id="UP001501490">
    <property type="component" value="Unassembled WGS sequence"/>
</dbReference>
<gene>
    <name evidence="8" type="ORF">GCM10022236_26530</name>
</gene>
<evidence type="ECO:0000313" key="8">
    <source>
        <dbReference type="EMBL" id="GAA3622831.1"/>
    </source>
</evidence>
<dbReference type="InterPro" id="IPR050596">
    <property type="entry name" value="AspAT/PAT-like"/>
</dbReference>
<dbReference type="InterPro" id="IPR015421">
    <property type="entry name" value="PyrdxlP-dep_Trfase_major"/>
</dbReference>
<dbReference type="InterPro" id="IPR004839">
    <property type="entry name" value="Aminotransferase_I/II_large"/>
</dbReference>
<evidence type="ECO:0000256" key="6">
    <source>
        <dbReference type="RuleBase" id="RU000481"/>
    </source>
</evidence>
<keyword evidence="9" id="KW-1185">Reference proteome</keyword>
<dbReference type="EMBL" id="BAABAB010000017">
    <property type="protein sequence ID" value="GAA3622831.1"/>
    <property type="molecule type" value="Genomic_DNA"/>
</dbReference>
<evidence type="ECO:0000256" key="2">
    <source>
        <dbReference type="ARBA" id="ARBA00007441"/>
    </source>
</evidence>
<dbReference type="PANTHER" id="PTHR46383">
    <property type="entry name" value="ASPARTATE AMINOTRANSFERASE"/>
    <property type="match status" value="1"/>
</dbReference>
<evidence type="ECO:0000256" key="3">
    <source>
        <dbReference type="ARBA" id="ARBA00022576"/>
    </source>
</evidence>
<evidence type="ECO:0000313" key="9">
    <source>
        <dbReference type="Proteomes" id="UP001501490"/>
    </source>
</evidence>
<organism evidence="8 9">
    <name type="scientific">Microlunatus ginsengisoli</name>
    <dbReference type="NCBI Taxonomy" id="363863"/>
    <lineage>
        <taxon>Bacteria</taxon>
        <taxon>Bacillati</taxon>
        <taxon>Actinomycetota</taxon>
        <taxon>Actinomycetes</taxon>
        <taxon>Propionibacteriales</taxon>
        <taxon>Propionibacteriaceae</taxon>
        <taxon>Microlunatus</taxon>
    </lineage>
</organism>
<dbReference type="GO" id="GO:0008483">
    <property type="term" value="F:transaminase activity"/>
    <property type="evidence" value="ECO:0007669"/>
    <property type="project" value="UniProtKB-KW"/>
</dbReference>
<accession>A0ABP7A035</accession>
<keyword evidence="5" id="KW-0663">Pyridoxal phosphate</keyword>
<comment type="caution">
    <text evidence="8">The sequence shown here is derived from an EMBL/GenBank/DDBJ whole genome shotgun (WGS) entry which is preliminary data.</text>
</comment>
<feature type="domain" description="Aminotransferase class I/classII large" evidence="7">
    <location>
        <begin position="22"/>
        <end position="370"/>
    </location>
</feature>
<dbReference type="PROSITE" id="PS00105">
    <property type="entry name" value="AA_TRANSFER_CLASS_1"/>
    <property type="match status" value="1"/>
</dbReference>
<keyword evidence="4 6" id="KW-0808">Transferase</keyword>
<dbReference type="Pfam" id="PF00155">
    <property type="entry name" value="Aminotran_1_2"/>
    <property type="match status" value="1"/>
</dbReference>
<dbReference type="SUPFAM" id="SSF53383">
    <property type="entry name" value="PLP-dependent transferases"/>
    <property type="match status" value="1"/>
</dbReference>
<sequence length="384" mass="40516">MPPFAVMSVLQRVADLRAAGREVISLCAGEPSQGAPADVRRRAAELMHGGVPLGYSETFGIRPLRELLARHYHAWYGLDIDPGQVALTTGSSGAFLLSFLAAFDPGDRVALARPGYPAYRNILASLGCEVVELDCGPERRFQPTIEALRSAGPLAGLVVASPANPTGTMLSAAQLSEISAWCAHHGVRLISDEIYHGISYTGSRGECAWSHDRSAVVISSFSKYWGMTGWRLGWALVPDDLLTAFDALAGNYALCPPVPAQHAAIAAFTPSSYRAADEAVAEFAAARQVLLDRMDDLGWVDIAPADGAFYLYAGLGDRLVGHPDSVSWCADLLETTGVALTPGSDFDPVAGGRSVRVSLAAGAEAVAAAVDRIVAFQAAEHPTV</sequence>
<dbReference type="CDD" id="cd00609">
    <property type="entry name" value="AAT_like"/>
    <property type="match status" value="1"/>
</dbReference>
<reference evidence="9" key="1">
    <citation type="journal article" date="2019" name="Int. J. Syst. Evol. Microbiol.">
        <title>The Global Catalogue of Microorganisms (GCM) 10K type strain sequencing project: providing services to taxonomists for standard genome sequencing and annotation.</title>
        <authorList>
            <consortium name="The Broad Institute Genomics Platform"/>
            <consortium name="The Broad Institute Genome Sequencing Center for Infectious Disease"/>
            <person name="Wu L."/>
            <person name="Ma J."/>
        </authorList>
    </citation>
    <scope>NUCLEOTIDE SEQUENCE [LARGE SCALE GENOMIC DNA]</scope>
    <source>
        <strain evidence="9">JCM 16929</strain>
    </source>
</reference>
<evidence type="ECO:0000256" key="1">
    <source>
        <dbReference type="ARBA" id="ARBA00001933"/>
    </source>
</evidence>
<dbReference type="EC" id="2.6.1.-" evidence="6"/>
<evidence type="ECO:0000256" key="5">
    <source>
        <dbReference type="ARBA" id="ARBA00022898"/>
    </source>
</evidence>
<evidence type="ECO:0000256" key="4">
    <source>
        <dbReference type="ARBA" id="ARBA00022679"/>
    </source>
</evidence>
<keyword evidence="3 6" id="KW-0032">Aminotransferase</keyword>
<dbReference type="InterPro" id="IPR004838">
    <property type="entry name" value="NHTrfase_class1_PyrdxlP-BS"/>
</dbReference>
<comment type="cofactor">
    <cofactor evidence="1 6">
        <name>pyridoxal 5'-phosphate</name>
        <dbReference type="ChEBI" id="CHEBI:597326"/>
    </cofactor>
</comment>
<evidence type="ECO:0000259" key="7">
    <source>
        <dbReference type="Pfam" id="PF00155"/>
    </source>
</evidence>
<proteinExistence type="inferred from homology"/>
<comment type="similarity">
    <text evidence="2 6">Belongs to the class-I pyridoxal-phosphate-dependent aminotransferase family.</text>
</comment>
<protein>
    <recommendedName>
        <fullName evidence="6">Aminotransferase</fullName>
        <ecNumber evidence="6">2.6.1.-</ecNumber>
    </recommendedName>
</protein>
<dbReference type="InterPro" id="IPR015424">
    <property type="entry name" value="PyrdxlP-dep_Trfase"/>
</dbReference>
<dbReference type="Gene3D" id="3.40.640.10">
    <property type="entry name" value="Type I PLP-dependent aspartate aminotransferase-like (Major domain)"/>
    <property type="match status" value="1"/>
</dbReference>
<name>A0ABP7A035_9ACTN</name>
<dbReference type="PANTHER" id="PTHR46383:SF2">
    <property type="entry name" value="AMINOTRANSFERASE"/>
    <property type="match status" value="1"/>
</dbReference>